<dbReference type="PANTHER" id="PTHR48050">
    <property type="entry name" value="STEROL 3-BETA-GLUCOSYLTRANSFERASE"/>
    <property type="match status" value="1"/>
</dbReference>
<proteinExistence type="predicted"/>
<gene>
    <name evidence="3" type="ORF">GEMMAAP_01445</name>
</gene>
<dbReference type="InterPro" id="IPR010610">
    <property type="entry name" value="EryCIII-like_C"/>
</dbReference>
<feature type="domain" description="Glycosyltransferase family 28 N-terminal" evidence="1">
    <location>
        <begin position="4"/>
        <end position="75"/>
    </location>
</feature>
<evidence type="ECO:0000259" key="2">
    <source>
        <dbReference type="Pfam" id="PF06722"/>
    </source>
</evidence>
<dbReference type="EMBL" id="CP011454">
    <property type="protein sequence ID" value="AMW03868.1"/>
    <property type="molecule type" value="Genomic_DNA"/>
</dbReference>
<dbReference type="STRING" id="1379270.GEMMAAP_01445"/>
<dbReference type="Proteomes" id="UP000076404">
    <property type="component" value="Chromosome"/>
</dbReference>
<dbReference type="Pfam" id="PF06722">
    <property type="entry name" value="EryCIII-like_C"/>
    <property type="match status" value="1"/>
</dbReference>
<dbReference type="InterPro" id="IPR050426">
    <property type="entry name" value="Glycosyltransferase_28"/>
</dbReference>
<organism evidence="3 4">
    <name type="scientific">Gemmatimonas phototrophica</name>
    <dbReference type="NCBI Taxonomy" id="1379270"/>
    <lineage>
        <taxon>Bacteria</taxon>
        <taxon>Pseudomonadati</taxon>
        <taxon>Gemmatimonadota</taxon>
        <taxon>Gemmatimonadia</taxon>
        <taxon>Gemmatimonadales</taxon>
        <taxon>Gemmatimonadaceae</taxon>
        <taxon>Gemmatimonas</taxon>
    </lineage>
</organism>
<evidence type="ECO:0000313" key="4">
    <source>
        <dbReference type="Proteomes" id="UP000076404"/>
    </source>
</evidence>
<dbReference type="InterPro" id="IPR002213">
    <property type="entry name" value="UDP_glucos_trans"/>
</dbReference>
<dbReference type="AlphaFoldDB" id="A0A143BFS5"/>
<dbReference type="GO" id="GO:0016758">
    <property type="term" value="F:hexosyltransferase activity"/>
    <property type="evidence" value="ECO:0007669"/>
    <property type="project" value="InterPro"/>
</dbReference>
<evidence type="ECO:0000313" key="3">
    <source>
        <dbReference type="EMBL" id="AMW03868.1"/>
    </source>
</evidence>
<dbReference type="Pfam" id="PF03033">
    <property type="entry name" value="Glyco_transf_28"/>
    <property type="match status" value="1"/>
</dbReference>
<dbReference type="Gene3D" id="3.40.50.2000">
    <property type="entry name" value="Glycogen Phosphorylase B"/>
    <property type="match status" value="2"/>
</dbReference>
<dbReference type="SUPFAM" id="SSF53756">
    <property type="entry name" value="UDP-Glycosyltransferase/glycogen phosphorylase"/>
    <property type="match status" value="1"/>
</dbReference>
<dbReference type="GO" id="GO:0033072">
    <property type="term" value="P:vancomycin biosynthetic process"/>
    <property type="evidence" value="ECO:0007669"/>
    <property type="project" value="UniProtKB-ARBA"/>
</dbReference>
<sequence length="427" mass="45686">MARIVITTWGTFGDVNPYLAFGTGLRARGHVPVLCMPPFYEPVVRAAGLEFRPAAPDADPALDAEMVRRCMHPRNGAQAIFREVLIPSLGESHARLQEAVQGADLLISHPATLTAPIVAEQTGIRWLSTILSPLNFMSAHDPILPPMATWLRHLPYSVHVRFADWLADGGRQVAARWMEPVQAYRASVGLPRSANPLFEGQHAPSGVLALYSRVFGGPYADYPANTVITGQLRYDASHGATLEPALQTFLEAGAPPVVFTLGTSAVEVAGRFWEESLAALQRLGRRGVLLAGRAAAPRLRASAPPSVLVVEQAPHSLLFPRAAAIVHQCGMGTVGTALASGVPQLAVPFANDQPDNAWRLTRLGVARTVYPSRYTGRRAAEALRELLSDASYAARAHDVANVVRAEDGVAAACDVAERLLPRAAAVA</sequence>
<dbReference type="eggNOG" id="COG1819">
    <property type="taxonomic scope" value="Bacteria"/>
</dbReference>
<accession>A0A143BFS5</accession>
<evidence type="ECO:0000259" key="1">
    <source>
        <dbReference type="Pfam" id="PF03033"/>
    </source>
</evidence>
<dbReference type="GO" id="GO:0005975">
    <property type="term" value="P:carbohydrate metabolic process"/>
    <property type="evidence" value="ECO:0007669"/>
    <property type="project" value="InterPro"/>
</dbReference>
<dbReference type="GO" id="GO:0008194">
    <property type="term" value="F:UDP-glycosyltransferase activity"/>
    <property type="evidence" value="ECO:0007669"/>
    <property type="project" value="InterPro"/>
</dbReference>
<feature type="domain" description="Erythromycin biosynthesis protein CIII-like C-terminal" evidence="2">
    <location>
        <begin position="299"/>
        <end position="405"/>
    </location>
</feature>
<reference evidence="3 4" key="2">
    <citation type="journal article" date="2016" name="Environ. Microbiol. Rep.">
        <title>Metagenomic evidence for the presence of phototrophic Gemmatimonadetes bacteria in diverse environments.</title>
        <authorList>
            <person name="Zeng Y."/>
            <person name="Baumbach J."/>
            <person name="Barbosa E.G."/>
            <person name="Azevedo V."/>
            <person name="Zhang C."/>
            <person name="Koblizek M."/>
        </authorList>
    </citation>
    <scope>NUCLEOTIDE SEQUENCE [LARGE SCALE GENOMIC DNA]</scope>
    <source>
        <strain evidence="3 4">AP64</strain>
    </source>
</reference>
<dbReference type="CDD" id="cd03784">
    <property type="entry name" value="GT1_Gtf-like"/>
    <property type="match status" value="1"/>
</dbReference>
<dbReference type="KEGG" id="gph:GEMMAAP_01445"/>
<protein>
    <submittedName>
        <fullName evidence="3">Uncharacterized protein</fullName>
    </submittedName>
</protein>
<keyword evidence="4" id="KW-1185">Reference proteome</keyword>
<dbReference type="InterPro" id="IPR004276">
    <property type="entry name" value="GlycoTrans_28_N"/>
</dbReference>
<dbReference type="PANTHER" id="PTHR48050:SF13">
    <property type="entry name" value="STEROL 3-BETA-GLUCOSYLTRANSFERASE UGT80A2"/>
    <property type="match status" value="1"/>
</dbReference>
<dbReference type="RefSeq" id="WP_043580129.1">
    <property type="nucleotide sequence ID" value="NZ_CP011454.1"/>
</dbReference>
<name>A0A143BFS5_9BACT</name>
<reference evidence="3 4" key="1">
    <citation type="journal article" date="2014" name="Proc. Natl. Acad. Sci. U.S.A.">
        <title>Functional type 2 photosynthetic reaction centers found in the rare bacterial phylum Gemmatimonadetes.</title>
        <authorList>
            <person name="Zeng Y."/>
            <person name="Feng F."/>
            <person name="Medova H."/>
            <person name="Dean J."/>
            <person name="Koblizek M."/>
        </authorList>
    </citation>
    <scope>NUCLEOTIDE SEQUENCE [LARGE SCALE GENOMIC DNA]</scope>
    <source>
        <strain evidence="3 4">AP64</strain>
    </source>
</reference>
<dbReference type="OrthoDB" id="9805366at2"/>